<dbReference type="Pfam" id="PF10354">
    <property type="entry name" value="BMT5-like"/>
    <property type="match status" value="1"/>
</dbReference>
<feature type="domain" description="25S rRNA (uridine-N(3))-methyltransferase BMT5-like" evidence="2">
    <location>
        <begin position="6"/>
        <end position="153"/>
    </location>
</feature>
<sequence>MVFTLLTVGDGDLSFSLAIKRAYPDLSVTASTLLDSPEELIRTYSNSVDVISEIQDRWKETIVYGVDATKVENSFTEDRFDIVIFNHPHLGGATLLESEEKHAKRHHVLLAHYFHSAKKILKQDGVVHVCLCGKQPQTWDVASAAEKNGLRCVLEKSTECPISSWLFRDGFEYSVTDVESHYPAKRKFRNGKLGSKHFLSRYGYMHRRTAGELFQGNIKEVNVQQSRNYVFAEAQIERPADTSDIGATGQKKCFICQTVFKCQDELESHIKNPAPLDAYTDSTELAMAKSQNEMSERHTAQKVPTNEQVSNQHIDIEDATILIEATVTQEFDSTRIKWLCRQPSFALSRHIKSKKQCEDAIKAGRVFVNRTVAMDTGRIVHKNDTVTLIEKFEPATVGANTSDELQSGVKIIKQLVPDQNGIPSLVVLYKPVGVRCVGQFASDTLEMITQSYYERRFGSANTHCQSLSKIDTGCAGLCALKIGDSKSSNSCPSKIMYTFTALVHGSPAEDWKTGVYVSVPTNGCRNWKRQKTAKDIANETLFTVTQSKLDLDSALYIQCTDTYSIPNDRNSISTLVVKSSHDDGRLANTIAFTLRKLGYPVVNDRFAKRESSALPRRMQNLLKQKVCIGCYQVDIMDAVTQKSNVVSVPPHSRTQCQHWRYQLEPGRRKDSVNIDLN</sequence>
<dbReference type="PROSITE" id="PS50889">
    <property type="entry name" value="S4"/>
    <property type="match status" value="1"/>
</dbReference>
<proteinExistence type="predicted"/>
<protein>
    <recommendedName>
        <fullName evidence="2">25S rRNA (uridine-N(3))-methyltransferase BMT5-like domain-containing protein</fullName>
    </recommendedName>
</protein>
<dbReference type="CDD" id="cd00165">
    <property type="entry name" value="S4"/>
    <property type="match status" value="1"/>
</dbReference>
<evidence type="ECO:0000313" key="3">
    <source>
        <dbReference type="EMBL" id="KAL3777428.1"/>
    </source>
</evidence>
<organism evidence="3 4">
    <name type="scientific">Cyclotella atomus</name>
    <dbReference type="NCBI Taxonomy" id="382360"/>
    <lineage>
        <taxon>Eukaryota</taxon>
        <taxon>Sar</taxon>
        <taxon>Stramenopiles</taxon>
        <taxon>Ochrophyta</taxon>
        <taxon>Bacillariophyta</taxon>
        <taxon>Coscinodiscophyceae</taxon>
        <taxon>Thalassiosirophycidae</taxon>
        <taxon>Stephanodiscales</taxon>
        <taxon>Stephanodiscaceae</taxon>
        <taxon>Cyclotella</taxon>
    </lineage>
</organism>
<dbReference type="SUPFAM" id="SSF53335">
    <property type="entry name" value="S-adenosyl-L-methionine-dependent methyltransferases"/>
    <property type="match status" value="1"/>
</dbReference>
<accession>A0ABD3NQ80</accession>
<dbReference type="PANTHER" id="PTHR11538">
    <property type="entry name" value="PHENYLALANYL-TRNA SYNTHETASE"/>
    <property type="match status" value="1"/>
</dbReference>
<keyword evidence="4" id="KW-1185">Reference proteome</keyword>
<gene>
    <name evidence="3" type="ORF">ACHAWO_004712</name>
</gene>
<keyword evidence="1" id="KW-0694">RNA-binding</keyword>
<dbReference type="AlphaFoldDB" id="A0ABD3NQ80"/>
<evidence type="ECO:0000256" key="1">
    <source>
        <dbReference type="PROSITE-ProRule" id="PRU00182"/>
    </source>
</evidence>
<dbReference type="GO" id="GO:0003723">
    <property type="term" value="F:RNA binding"/>
    <property type="evidence" value="ECO:0007669"/>
    <property type="project" value="UniProtKB-KW"/>
</dbReference>
<dbReference type="SUPFAM" id="SSF55174">
    <property type="entry name" value="Alpha-L RNA-binding motif"/>
    <property type="match status" value="1"/>
</dbReference>
<dbReference type="PANTHER" id="PTHR11538:SF26">
    <property type="entry name" value="FERREDOXIN-FOLD ANTICODON-BINDING DOMAIN-CONTAINING PROTEIN 1"/>
    <property type="match status" value="1"/>
</dbReference>
<comment type="caution">
    <text evidence="3">The sequence shown here is derived from an EMBL/GenBank/DDBJ whole genome shotgun (WGS) entry which is preliminary data.</text>
</comment>
<dbReference type="Gene3D" id="3.40.50.150">
    <property type="entry name" value="Vaccinia Virus protein VP39"/>
    <property type="match status" value="1"/>
</dbReference>
<evidence type="ECO:0000259" key="2">
    <source>
        <dbReference type="Pfam" id="PF10354"/>
    </source>
</evidence>
<name>A0ABD3NQ80_9STRA</name>
<evidence type="ECO:0000313" key="4">
    <source>
        <dbReference type="Proteomes" id="UP001530400"/>
    </source>
</evidence>
<dbReference type="InterPro" id="IPR019446">
    <property type="entry name" value="BMT5-like"/>
</dbReference>
<dbReference type="Proteomes" id="UP001530400">
    <property type="component" value="Unassembled WGS sequence"/>
</dbReference>
<dbReference type="InterPro" id="IPR029063">
    <property type="entry name" value="SAM-dependent_MTases_sf"/>
</dbReference>
<reference evidence="3 4" key="1">
    <citation type="submission" date="2024-10" db="EMBL/GenBank/DDBJ databases">
        <title>Updated reference genomes for cyclostephanoid diatoms.</title>
        <authorList>
            <person name="Roberts W.R."/>
            <person name="Alverson A.J."/>
        </authorList>
    </citation>
    <scope>NUCLEOTIDE SEQUENCE [LARGE SCALE GENOMIC DNA]</scope>
    <source>
        <strain evidence="3 4">AJA010-31</strain>
    </source>
</reference>
<dbReference type="EMBL" id="JALLPJ020001045">
    <property type="protein sequence ID" value="KAL3777428.1"/>
    <property type="molecule type" value="Genomic_DNA"/>
</dbReference>